<dbReference type="AlphaFoldDB" id="A0A369AH40"/>
<name>A0A369AH40_9FIRM</name>
<organism evidence="2 3">
    <name type="scientific">Anaerobacterium chartisolvens</name>
    <dbReference type="NCBI Taxonomy" id="1297424"/>
    <lineage>
        <taxon>Bacteria</taxon>
        <taxon>Bacillati</taxon>
        <taxon>Bacillota</taxon>
        <taxon>Clostridia</taxon>
        <taxon>Eubacteriales</taxon>
        <taxon>Oscillospiraceae</taxon>
        <taxon>Anaerobacterium</taxon>
    </lineage>
</organism>
<dbReference type="Proteomes" id="UP000253034">
    <property type="component" value="Unassembled WGS sequence"/>
</dbReference>
<comment type="caution">
    <text evidence="2">The sequence shown here is derived from an EMBL/GenBank/DDBJ whole genome shotgun (WGS) entry which is preliminary data.</text>
</comment>
<feature type="compositionally biased region" description="Basic residues" evidence="1">
    <location>
        <begin position="14"/>
        <end position="28"/>
    </location>
</feature>
<feature type="non-terminal residue" evidence="2">
    <location>
        <position position="35"/>
    </location>
</feature>
<evidence type="ECO:0000256" key="1">
    <source>
        <dbReference type="SAM" id="MobiDB-lite"/>
    </source>
</evidence>
<dbReference type="EMBL" id="QPJT01000041">
    <property type="protein sequence ID" value="RCX08682.1"/>
    <property type="molecule type" value="Genomic_DNA"/>
</dbReference>
<keyword evidence="3" id="KW-1185">Reference proteome</keyword>
<sequence>MRDLHLDKESCNSRIRKAKGVQQHKTKKALVSGQH</sequence>
<evidence type="ECO:0000313" key="2">
    <source>
        <dbReference type="EMBL" id="RCX08682.1"/>
    </source>
</evidence>
<feature type="region of interest" description="Disordered" evidence="1">
    <location>
        <begin position="1"/>
        <end position="35"/>
    </location>
</feature>
<accession>A0A369AH40</accession>
<feature type="compositionally biased region" description="Basic and acidic residues" evidence="1">
    <location>
        <begin position="1"/>
        <end position="11"/>
    </location>
</feature>
<proteinExistence type="predicted"/>
<evidence type="ECO:0000313" key="3">
    <source>
        <dbReference type="Proteomes" id="UP000253034"/>
    </source>
</evidence>
<reference evidence="2 3" key="1">
    <citation type="submission" date="2018-07" db="EMBL/GenBank/DDBJ databases">
        <title>Genomic Encyclopedia of Type Strains, Phase IV (KMG-IV): sequencing the most valuable type-strain genomes for metagenomic binning, comparative biology and taxonomic classification.</title>
        <authorList>
            <person name="Goeker M."/>
        </authorList>
    </citation>
    <scope>NUCLEOTIDE SEQUENCE [LARGE SCALE GENOMIC DNA]</scope>
    <source>
        <strain evidence="2 3">DSM 27016</strain>
    </source>
</reference>
<protein>
    <submittedName>
        <fullName evidence="2">Uncharacterized protein</fullName>
    </submittedName>
</protein>
<gene>
    <name evidence="2" type="ORF">DFR58_14125</name>
</gene>